<evidence type="ECO:0000256" key="8">
    <source>
        <dbReference type="ARBA" id="ARBA00022787"/>
    </source>
</evidence>
<keyword evidence="9" id="KW-0256">Endoplasmic reticulum</keyword>
<dbReference type="GO" id="GO:0005741">
    <property type="term" value="C:mitochondrial outer membrane"/>
    <property type="evidence" value="ECO:0007669"/>
    <property type="project" value="UniProtKB-SubCell"/>
</dbReference>
<dbReference type="Pfam" id="PF01124">
    <property type="entry name" value="MAPEG"/>
    <property type="match status" value="1"/>
</dbReference>
<protein>
    <recommendedName>
        <fullName evidence="15">Microsomal glutathione S-transferase 1</fullName>
        <ecNumber evidence="5">2.5.1.18</ecNumber>
    </recommendedName>
</protein>
<comment type="catalytic activity">
    <reaction evidence="16">
        <text>RX + glutathione = an S-substituted glutathione + a halide anion + H(+)</text>
        <dbReference type="Rhea" id="RHEA:16437"/>
        <dbReference type="ChEBI" id="CHEBI:15378"/>
        <dbReference type="ChEBI" id="CHEBI:16042"/>
        <dbReference type="ChEBI" id="CHEBI:17792"/>
        <dbReference type="ChEBI" id="CHEBI:57925"/>
        <dbReference type="ChEBI" id="CHEBI:90779"/>
        <dbReference type="EC" id="2.5.1.18"/>
    </reaction>
    <physiologicalReaction direction="left-to-right" evidence="16">
        <dbReference type="Rhea" id="RHEA:16438"/>
    </physiologicalReaction>
</comment>
<evidence type="ECO:0000256" key="14">
    <source>
        <dbReference type="ARBA" id="ARBA00038540"/>
    </source>
</evidence>
<dbReference type="InterPro" id="IPR001129">
    <property type="entry name" value="Membr-assoc_MAPEG"/>
</dbReference>
<keyword evidence="12" id="KW-0496">Mitochondrion</keyword>
<dbReference type="EC" id="2.5.1.18" evidence="5"/>
<evidence type="ECO:0000256" key="9">
    <source>
        <dbReference type="ARBA" id="ARBA00022824"/>
    </source>
</evidence>
<evidence type="ECO:0000256" key="16">
    <source>
        <dbReference type="ARBA" id="ARBA00049385"/>
    </source>
</evidence>
<keyword evidence="10" id="KW-1133">Transmembrane helix</keyword>
<evidence type="ECO:0000256" key="15">
    <source>
        <dbReference type="ARBA" id="ARBA00039397"/>
    </source>
</evidence>
<comment type="subunit">
    <text evidence="14">Homotrimer; The trimer binds only one molecule of glutathione.</text>
</comment>
<reference evidence="17" key="1">
    <citation type="submission" date="2016-08" db="EMBL/GenBank/DDBJ databases">
        <title>Different susceptibilities of the Antarctic and temperate copepods Tigriopus kingsejongensis and Tigriopus japonicus to ultraviolet B(UV-B) radiation.</title>
        <authorList>
            <person name="Lee J.-S."/>
        </authorList>
    </citation>
    <scope>NUCLEOTIDE SEQUENCE</scope>
</reference>
<evidence type="ECO:0000313" key="17">
    <source>
        <dbReference type="EMBL" id="APH81357.1"/>
    </source>
</evidence>
<evidence type="ECO:0000256" key="4">
    <source>
        <dbReference type="ARBA" id="ARBA00010459"/>
    </source>
</evidence>
<evidence type="ECO:0000256" key="6">
    <source>
        <dbReference type="ARBA" id="ARBA00022679"/>
    </source>
</evidence>
<accession>A0A1L3THV6</accession>
<evidence type="ECO:0000256" key="5">
    <source>
        <dbReference type="ARBA" id="ARBA00012452"/>
    </source>
</evidence>
<dbReference type="Gene3D" id="1.20.120.550">
    <property type="entry name" value="Membrane associated eicosanoid/glutathione metabolism-like domain"/>
    <property type="match status" value="1"/>
</dbReference>
<evidence type="ECO:0000256" key="3">
    <source>
        <dbReference type="ARBA" id="ARBA00004477"/>
    </source>
</evidence>
<evidence type="ECO:0000256" key="2">
    <source>
        <dbReference type="ARBA" id="ARBA00004294"/>
    </source>
</evidence>
<name>A0A1L3THV6_9MAXI</name>
<dbReference type="PANTHER" id="PTHR10689">
    <property type="entry name" value="MICROSOMAL GLUTATHIONE S-TRANSFERASE 1"/>
    <property type="match status" value="1"/>
</dbReference>
<keyword evidence="8" id="KW-1000">Mitochondrion outer membrane</keyword>
<evidence type="ECO:0000256" key="13">
    <source>
        <dbReference type="ARBA" id="ARBA00023136"/>
    </source>
</evidence>
<dbReference type="SUPFAM" id="SSF161084">
    <property type="entry name" value="MAPEG domain-like"/>
    <property type="match status" value="1"/>
</dbReference>
<dbReference type="EMBL" id="KX695146">
    <property type="protein sequence ID" value="APH81357.1"/>
    <property type="molecule type" value="mRNA"/>
</dbReference>
<keyword evidence="7" id="KW-0812">Transmembrane</keyword>
<evidence type="ECO:0000256" key="1">
    <source>
        <dbReference type="ARBA" id="ARBA00003701"/>
    </source>
</evidence>
<evidence type="ECO:0000256" key="10">
    <source>
        <dbReference type="ARBA" id="ARBA00022989"/>
    </source>
</evidence>
<dbReference type="AlphaFoldDB" id="A0A1L3THV6"/>
<dbReference type="InterPro" id="IPR023352">
    <property type="entry name" value="MAPEG-like_dom_sf"/>
</dbReference>
<evidence type="ECO:0000256" key="11">
    <source>
        <dbReference type="ARBA" id="ARBA00022990"/>
    </source>
</evidence>
<dbReference type="PANTHER" id="PTHR10689:SF6">
    <property type="entry name" value="MICROSOMAL GLUTATHIONE S-TRANSFERASE 1"/>
    <property type="match status" value="1"/>
</dbReference>
<proteinExistence type="evidence at transcript level"/>
<dbReference type="InterPro" id="IPR040162">
    <property type="entry name" value="MGST1-like"/>
</dbReference>
<keyword evidence="6" id="KW-0808">Transferase</keyword>
<keyword evidence="13" id="KW-0472">Membrane</keyword>
<dbReference type="GO" id="GO:0005789">
    <property type="term" value="C:endoplasmic reticulum membrane"/>
    <property type="evidence" value="ECO:0007669"/>
    <property type="project" value="UniProtKB-SubCell"/>
</dbReference>
<keyword evidence="11" id="KW-0007">Acetylation</keyword>
<sequence>MSDSTGQDSLVAIVPEKASQLVGSIQEGVSSVFDRISSGEPVTSIVKEGFNSSLNPRNIYAKFFDSQTISSSVRGTMGPSLFSLDNGVFKTVALTTGLLGVKLILNSEFTVLNRIQRKVFSTPEDIVAFGGNEIKTNDEVVERIRRMHLNDIENFVPFCLLSNMYVATDPSDTEVKWICGLFLVTRLGHTMTYIGMKNQPWRFYTFLGGCAVNGYLASRLLYALLSR</sequence>
<evidence type="ECO:0000256" key="7">
    <source>
        <dbReference type="ARBA" id="ARBA00022692"/>
    </source>
</evidence>
<comment type="subcellular location">
    <subcellularLocation>
        <location evidence="3">Endoplasmic reticulum membrane</location>
        <topology evidence="3">Multi-pass membrane protein</topology>
    </subcellularLocation>
    <subcellularLocation>
        <location evidence="2">Mitochondrion outer membrane</location>
    </subcellularLocation>
</comment>
<organism evidence="17">
    <name type="scientific">Tigriopus kingsejongensis</name>
    <dbReference type="NCBI Taxonomy" id="1133412"/>
    <lineage>
        <taxon>Eukaryota</taxon>
        <taxon>Metazoa</taxon>
        <taxon>Ecdysozoa</taxon>
        <taxon>Arthropoda</taxon>
        <taxon>Crustacea</taxon>
        <taxon>Multicrustacea</taxon>
        <taxon>Hexanauplia</taxon>
        <taxon>Copepoda</taxon>
        <taxon>Harpacticoida</taxon>
        <taxon>Harpacticidae</taxon>
        <taxon>Tigriopus</taxon>
    </lineage>
</organism>
<comment type="similarity">
    <text evidence="4">Belongs to the MAPEG family.</text>
</comment>
<dbReference type="GO" id="GO:0004364">
    <property type="term" value="F:glutathione transferase activity"/>
    <property type="evidence" value="ECO:0007669"/>
    <property type="project" value="UniProtKB-EC"/>
</dbReference>
<comment type="function">
    <text evidence="1">Conjugation of reduced glutathione to a wide number of exogenous and endogenous hydrophobic electrophiles.</text>
</comment>
<evidence type="ECO:0000256" key="12">
    <source>
        <dbReference type="ARBA" id="ARBA00023128"/>
    </source>
</evidence>